<dbReference type="PROSITE" id="PS51257">
    <property type="entry name" value="PROKAR_LIPOPROTEIN"/>
    <property type="match status" value="1"/>
</dbReference>
<dbReference type="Proteomes" id="UP000010093">
    <property type="component" value="Chromosome"/>
</dbReference>
<evidence type="ECO:0008006" key="3">
    <source>
        <dbReference type="Google" id="ProtNLM"/>
    </source>
</evidence>
<dbReference type="AlphaFoldDB" id="H8MAX3"/>
<name>H8MAX3_RIEAD</name>
<dbReference type="KEGG" id="rai:RA0C_1347"/>
<organism evidence="1 2">
    <name type="scientific">Riemerella anatipestifer (strain ATCC 11845 / DSM 15868 / JCM 9532 / NCTC 11014)</name>
    <dbReference type="NCBI Taxonomy" id="693978"/>
    <lineage>
        <taxon>Bacteria</taxon>
        <taxon>Pseudomonadati</taxon>
        <taxon>Bacteroidota</taxon>
        <taxon>Flavobacteriia</taxon>
        <taxon>Flavobacteriales</taxon>
        <taxon>Weeksellaceae</taxon>
        <taxon>Riemerella</taxon>
    </lineage>
</organism>
<sequence>MSRYLLLVCSVLWLVSCTRTESVLEETSSSSTTKIKTSTAVKINVINGNNEPQSGIVVMMFKSKVKADAPLPTVEKEVVSDINGVANFDLSSYIQEDTEQIYYFEAFRKQGDKYLLVSTTHPEFKIKKNTIKTTAIIIKQ</sequence>
<accession>H8MAX3</accession>
<dbReference type="HOGENOM" id="CLU_149933_0_0_10"/>
<gene>
    <name evidence="1" type="ORF">RA0C_1347</name>
</gene>
<proteinExistence type="predicted"/>
<evidence type="ECO:0000313" key="1">
    <source>
        <dbReference type="EMBL" id="AFD56244.1"/>
    </source>
</evidence>
<evidence type="ECO:0000313" key="2">
    <source>
        <dbReference type="Proteomes" id="UP000010093"/>
    </source>
</evidence>
<protein>
    <recommendedName>
        <fullName evidence="3">Lipoprotein</fullName>
    </recommendedName>
</protein>
<dbReference type="PATRIC" id="fig|693978.17.peg.1331"/>
<reference evidence="1 2" key="1">
    <citation type="journal article" date="2012" name="J. Bacteriol.">
        <title>Complete genome sequence of Riemerella anatipestifer reference strain.</title>
        <authorList>
            <person name="Wang X."/>
            <person name="Zhu D."/>
            <person name="Wang M."/>
            <person name="Cheng A."/>
            <person name="Jia R."/>
            <person name="Zhou Y."/>
            <person name="Chen Z."/>
            <person name="Luo Q."/>
            <person name="Liu F."/>
            <person name="Wang Y."/>
            <person name="Chen X.Y."/>
        </authorList>
    </citation>
    <scope>NUCLEOTIDE SEQUENCE [LARGE SCALE GENOMIC DNA]</scope>
    <source>
        <strain evidence="2">DSM 15868</strain>
    </source>
</reference>
<dbReference type="EMBL" id="CP003388">
    <property type="protein sequence ID" value="AFD56244.1"/>
    <property type="molecule type" value="Genomic_DNA"/>
</dbReference>